<keyword evidence="1" id="KW-0732">Signal</keyword>
<reference evidence="3" key="1">
    <citation type="submission" date="2009-08" db="EMBL/GenBank/DDBJ databases">
        <title>The complete genome of Chitinophaga pinensis DSM 2588.</title>
        <authorList>
            <consortium name="US DOE Joint Genome Institute (JGI-PGF)"/>
            <person name="Lucas S."/>
            <person name="Copeland A."/>
            <person name="Lapidus A."/>
            <person name="Glavina del Rio T."/>
            <person name="Dalin E."/>
            <person name="Tice H."/>
            <person name="Bruce D."/>
            <person name="Goodwin L."/>
            <person name="Pitluck S."/>
            <person name="Kyrpides N."/>
            <person name="Mavromatis K."/>
            <person name="Ivanova N."/>
            <person name="Mikhailova N."/>
            <person name="Sims D."/>
            <person name="Meinche L."/>
            <person name="Brettin T."/>
            <person name="Detter J.C."/>
            <person name="Han C."/>
            <person name="Larimer F."/>
            <person name="Land M."/>
            <person name="Hauser L."/>
            <person name="Markowitz V."/>
            <person name="Cheng J.-F."/>
            <person name="Hugenholtz P."/>
            <person name="Woyke T."/>
            <person name="Wu D."/>
            <person name="Spring S."/>
            <person name="Klenk H.-P."/>
            <person name="Eisen J.A."/>
        </authorList>
    </citation>
    <scope>NUCLEOTIDE SEQUENCE [LARGE SCALE GENOMIC DNA]</scope>
    <source>
        <strain evidence="3">ATCC 43595 / DSM 2588 / LMG 13176 / NBRC 15968 / NCIMB 11800 / UQM 2034</strain>
    </source>
</reference>
<dbReference type="EMBL" id="CP001699">
    <property type="protein sequence ID" value="ACU60684.1"/>
    <property type="molecule type" value="Genomic_DNA"/>
</dbReference>
<name>A0A979G4J4_CHIPD</name>
<proteinExistence type="predicted"/>
<dbReference type="AlphaFoldDB" id="A0A979G4J4"/>
<dbReference type="Proteomes" id="UP000002215">
    <property type="component" value="Chromosome"/>
</dbReference>
<feature type="chain" id="PRO_5036995199" evidence="1">
    <location>
        <begin position="24"/>
        <end position="97"/>
    </location>
</feature>
<gene>
    <name evidence="2" type="ordered locus">Cpin_3217</name>
</gene>
<evidence type="ECO:0000256" key="1">
    <source>
        <dbReference type="SAM" id="SignalP"/>
    </source>
</evidence>
<protein>
    <submittedName>
        <fullName evidence="2">Uncharacterized protein</fullName>
    </submittedName>
</protein>
<sequence>MVNKAKTTLVVLFAIAISAGVSAFNATRGLNVFYSNGTTLTTTTPGGPQVTRTYCTVVFTTTYTTTVNPITFSTTTTWSTTSLSTRTCPTITVYQTL</sequence>
<reference evidence="2 3" key="2">
    <citation type="journal article" date="2010" name="Stand. Genomic Sci.">
        <title>Complete genome sequence of Chitinophaga pinensis type strain (UQM 2034).</title>
        <authorList>
            <person name="Glavina Del Rio T."/>
            <person name="Abt B."/>
            <person name="Spring S."/>
            <person name="Lapidus A."/>
            <person name="Nolan M."/>
            <person name="Tice H."/>
            <person name="Copeland A."/>
            <person name="Cheng J.F."/>
            <person name="Chen F."/>
            <person name="Bruce D."/>
            <person name="Goodwin L."/>
            <person name="Pitluck S."/>
            <person name="Ivanova N."/>
            <person name="Mavromatis K."/>
            <person name="Mikhailova N."/>
            <person name="Pati A."/>
            <person name="Chen A."/>
            <person name="Palaniappan K."/>
            <person name="Land M."/>
            <person name="Hauser L."/>
            <person name="Chang Y.J."/>
            <person name="Jeffries C.D."/>
            <person name="Chain P."/>
            <person name="Saunders E."/>
            <person name="Detter J.C."/>
            <person name="Brettin T."/>
            <person name="Rohde M."/>
            <person name="Goker M."/>
            <person name="Bristow J."/>
            <person name="Eisen J.A."/>
            <person name="Markowitz V."/>
            <person name="Hugenholtz P."/>
            <person name="Kyrpides N.C."/>
            <person name="Klenk H.P."/>
            <person name="Lucas S."/>
        </authorList>
    </citation>
    <scope>NUCLEOTIDE SEQUENCE [LARGE SCALE GENOMIC DNA]</scope>
    <source>
        <strain evidence="3">ATCC 43595 / DSM 2588 / LMG 13176 / NBRC 15968 / NCIMB 11800 / UQM 2034</strain>
    </source>
</reference>
<accession>A0A979G4J4</accession>
<organism evidence="2 3">
    <name type="scientific">Chitinophaga pinensis (strain ATCC 43595 / DSM 2588 / LMG 13176 / NBRC 15968 / NCIMB 11800 / UQM 2034)</name>
    <dbReference type="NCBI Taxonomy" id="485918"/>
    <lineage>
        <taxon>Bacteria</taxon>
        <taxon>Pseudomonadati</taxon>
        <taxon>Bacteroidota</taxon>
        <taxon>Chitinophagia</taxon>
        <taxon>Chitinophagales</taxon>
        <taxon>Chitinophagaceae</taxon>
        <taxon>Chitinophaga</taxon>
    </lineage>
</organism>
<evidence type="ECO:0000313" key="2">
    <source>
        <dbReference type="EMBL" id="ACU60684.1"/>
    </source>
</evidence>
<dbReference type="KEGG" id="cpi:Cpin_3217"/>
<evidence type="ECO:0000313" key="3">
    <source>
        <dbReference type="Proteomes" id="UP000002215"/>
    </source>
</evidence>
<feature type="signal peptide" evidence="1">
    <location>
        <begin position="1"/>
        <end position="23"/>
    </location>
</feature>